<organism evidence="2">
    <name type="scientific">marine sediment metagenome</name>
    <dbReference type="NCBI Taxonomy" id="412755"/>
    <lineage>
        <taxon>unclassified sequences</taxon>
        <taxon>metagenomes</taxon>
        <taxon>ecological metagenomes</taxon>
    </lineage>
</organism>
<gene>
    <name evidence="2" type="ORF">LCGC14_0542330</name>
</gene>
<dbReference type="AlphaFoldDB" id="A0A0F9V0L3"/>
<accession>A0A0F9V0L3</accession>
<keyword evidence="1" id="KW-0472">Membrane</keyword>
<dbReference type="EMBL" id="LAZR01000727">
    <property type="protein sequence ID" value="KKN59398.1"/>
    <property type="molecule type" value="Genomic_DNA"/>
</dbReference>
<evidence type="ECO:0000313" key="2">
    <source>
        <dbReference type="EMBL" id="KKN59398.1"/>
    </source>
</evidence>
<keyword evidence="1" id="KW-0812">Transmembrane</keyword>
<feature type="transmembrane region" description="Helical" evidence="1">
    <location>
        <begin position="23"/>
        <end position="45"/>
    </location>
</feature>
<evidence type="ECO:0000256" key="1">
    <source>
        <dbReference type="SAM" id="Phobius"/>
    </source>
</evidence>
<name>A0A0F9V0L3_9ZZZZ</name>
<reference evidence="2" key="1">
    <citation type="journal article" date="2015" name="Nature">
        <title>Complex archaea that bridge the gap between prokaryotes and eukaryotes.</title>
        <authorList>
            <person name="Spang A."/>
            <person name="Saw J.H."/>
            <person name="Jorgensen S.L."/>
            <person name="Zaremba-Niedzwiedzka K."/>
            <person name="Martijn J."/>
            <person name="Lind A.E."/>
            <person name="van Eijk R."/>
            <person name="Schleper C."/>
            <person name="Guy L."/>
            <person name="Ettema T.J."/>
        </authorList>
    </citation>
    <scope>NUCLEOTIDE SEQUENCE</scope>
</reference>
<proteinExistence type="predicted"/>
<comment type="caution">
    <text evidence="2">The sequence shown here is derived from an EMBL/GenBank/DDBJ whole genome shotgun (WGS) entry which is preliminary data.</text>
</comment>
<keyword evidence="1" id="KW-1133">Transmembrane helix</keyword>
<protein>
    <submittedName>
        <fullName evidence="2">Uncharacterized protein</fullName>
    </submittedName>
</protein>
<sequence>MISEIIEALRDFNAATEWENGEALTIIGMVLFYALWLGGSFPRMGKAWMELKERRDART</sequence>